<evidence type="ECO:0000259" key="5">
    <source>
        <dbReference type="PROSITE" id="PS50853"/>
    </source>
</evidence>
<protein>
    <submittedName>
        <fullName evidence="6">Fibronectin type III domain-containing protein</fullName>
    </submittedName>
</protein>
<evidence type="ECO:0000256" key="2">
    <source>
        <dbReference type="ARBA" id="ARBA00023326"/>
    </source>
</evidence>
<dbReference type="InterPro" id="IPR003961">
    <property type="entry name" value="FN3_dom"/>
</dbReference>
<dbReference type="Gene3D" id="2.60.40.10">
    <property type="entry name" value="Immunoglobulins"/>
    <property type="match status" value="2"/>
</dbReference>
<keyword evidence="7" id="KW-1185">Reference proteome</keyword>
<dbReference type="Proteomes" id="UP000297643">
    <property type="component" value="Unassembled WGS sequence"/>
</dbReference>
<dbReference type="GO" id="GO:0000272">
    <property type="term" value="P:polysaccharide catabolic process"/>
    <property type="evidence" value="ECO:0007669"/>
    <property type="project" value="UniProtKB-KW"/>
</dbReference>
<gene>
    <name evidence="6" type="ORF">E3O32_00430</name>
</gene>
<sequence>MPRPRVSFVTGMVRGRSFRGGNGAEGSTMGAIASWFRLRKATASVLAVAVIIGVPLTFAVLHQGFPVTDVDLSARDVWVTNGKQLLAGRLNRQIEELNGSVNAASSTFDVFQDGDDVFLFDGSAGSLERVDASFTTLGQRVDVPVGSEVAFGGDTLAVMAPGSGSVWVINAGSDLNFDPKKSDPVMKLGKGAHIAVSKAGAVFGTSPLTKQLVTLARTGDKPARTDLPKLGAHQVAAVGENAVVLDTVKNRLIVDGGEPVGLPAKGLKLQQSGAENSFAVVATGEGLLEVPLGGGKAVAVSAGMERMVTDPKAVSKPVWLDGCAHGAWAGAQRYLAACAGKKPSAQAIAQPTLGSTLEFRVNRNVIALNNLSNGNVWLVDANMRLVENWDEVTPPEEEDSEEGDEKASQQSFEDTLAERTPQNRAPLAHDDEYGVRPGKTTVLPVLENDTDPDGDVLTVVNTNGFSEAQGRLDYIDGGRALQFTPAPAMAGTATFRYTVADGRGAVAEASVNLTVRPADQNLAPVSHRAGAISVEQGQLVSYNVLSDWIDPDGDDIYLVSASPTTGDGVRFGPEGFVTFESKTAELGVKEVPFVVSDGVVQASGVLTVDVKAPGSLNPTGTPDFASTFVGETVLVEPLKNDVSPSGAALGLIGVTDVPGSVSAVANLDRGTVAFSAPEAGSYVFTYSLGAGATSSVGLIRVDVKESPAGQSPPIAVKDTAYLRAGEPLTVPVLNNDVSPTGRVLAVQSVDTSATDDLVTVEILTNTVLRVTTSAALTQQVQFTYTISDGQGTSTAGITVVPVPPLVKHQPSVAVDDSVNVRAGDIVSVPVLANDYHPDSATMSVVPVLADVTNAGGLAFVTGNQVRFQAPKEPGAFSVAYTITDPYLETATAVVHFTVVGPDTANNQAPTPVPLTMRTFADSTIEVKVPLDGIDPDGDSVFLKEVTSPPGLGRIIRQGSDSFVYQAFPGTAGTDTFTYEVEDTLGSTAKGTVRIGVIPRPVALLPPNAVDDAIEIKPGRTGSIPVVLNDSDPNGYKLTLAKNLPEVADGIRAKVNGSRIIVDAPEVEGTYTLRYAISNGHGGAATAFVQVKVTQDAKAQYPTATDHYLEPKQVLAKDTVTLTVRDKAENPGGLVEDLTVSLEGPNAASGEIGPGGKVTVTPTNVRQAIAYRLTNEIDHLSATAFIIVPAKPDGNEKEKPVEEQAFPPPFLKPLPEQLVRMNGSKNWTVADIVEVPSGRPALVLSASATNSNGAAVQLDPATLGFVPQKDFRGPASVTFVVTDGSSAADPKGNQATLTIPITVGDPNSEDVPPTFTPPNVTIEAGEKALAVNLRASSGHPNPQVIEQLRYGTLTGSSTDVAANLDGANLVVSAPLGVQPGSKVTLSFTVTYKEFTIPGSVNVTVVSSTRAKPQAVDDAGPNGEGIETRPGTTLTIPVLDNDYNPYSAEAKPLTVIKADIEQQVGTATVSHTASGVTVKTGSGATGTLTVVYRIQDATRDPLRETQGRVTLVVRNVPDAPRQPSASAGDGRVTIRFSAPAANNSPITGYVVRYDGKTERGCTPGVDCVLPATNGQSFTATVAAVNAIGEGSPSPASPAVTPYGAPTAPRNPDITSNGNAPARLTMSWNAPAQTGGGSVRYQWQLNSGGWNDTTATSASVSGKGAGQYSFEVRAINTGGGAVGPVAASSPVQVSDPPPPTPTGTVLKGDPAPYCIGCRYVGADFANLPSGNYSVITEINGSSATFSTTTVNLGGNGRLWLQNGLGKRNSDSIRVRFTNNGTGAVYHTRATTNWDGLGVTPGGP</sequence>
<name>A0A4R8WI78_9MICO</name>
<dbReference type="InterPro" id="IPR036116">
    <property type="entry name" value="FN3_sf"/>
</dbReference>
<organism evidence="6 7">
    <name type="scientific">Cryobacterium mannosilyticum</name>
    <dbReference type="NCBI Taxonomy" id="1259190"/>
    <lineage>
        <taxon>Bacteria</taxon>
        <taxon>Bacillati</taxon>
        <taxon>Actinomycetota</taxon>
        <taxon>Actinomycetes</taxon>
        <taxon>Micrococcales</taxon>
        <taxon>Microbacteriaceae</taxon>
        <taxon>Cryobacterium</taxon>
    </lineage>
</organism>
<feature type="domain" description="Fibronectin type-III" evidence="5">
    <location>
        <begin position="1514"/>
        <end position="1601"/>
    </location>
</feature>
<dbReference type="SUPFAM" id="SSF49265">
    <property type="entry name" value="Fibronectin type III"/>
    <property type="match status" value="1"/>
</dbReference>
<keyword evidence="4" id="KW-0472">Membrane</keyword>
<dbReference type="Pfam" id="PF17963">
    <property type="entry name" value="Big_9"/>
    <property type="match status" value="5"/>
</dbReference>
<keyword evidence="4" id="KW-1133">Transmembrane helix</keyword>
<reference evidence="6 7" key="1">
    <citation type="submission" date="2019-03" db="EMBL/GenBank/DDBJ databases">
        <title>Genomics of glacier-inhabiting Cryobacterium strains.</title>
        <authorList>
            <person name="Liu Q."/>
            <person name="Xin Y.-H."/>
        </authorList>
    </citation>
    <scope>NUCLEOTIDE SEQUENCE [LARGE SCALE GENOMIC DNA]</scope>
    <source>
        <strain evidence="6 7">RHLT2-21</strain>
    </source>
</reference>
<dbReference type="SMART" id="SM00060">
    <property type="entry name" value="FN3"/>
    <property type="match status" value="2"/>
</dbReference>
<feature type="transmembrane region" description="Helical" evidence="4">
    <location>
        <begin position="45"/>
        <end position="65"/>
    </location>
</feature>
<dbReference type="CDD" id="cd00063">
    <property type="entry name" value="FN3"/>
    <property type="match status" value="2"/>
</dbReference>
<keyword evidence="4" id="KW-0812">Transmembrane</keyword>
<dbReference type="PROSITE" id="PS50853">
    <property type="entry name" value="FN3"/>
    <property type="match status" value="2"/>
</dbReference>
<evidence type="ECO:0000313" key="6">
    <source>
        <dbReference type="EMBL" id="TFC07964.1"/>
    </source>
</evidence>
<evidence type="ECO:0000256" key="1">
    <source>
        <dbReference type="ARBA" id="ARBA00023295"/>
    </source>
</evidence>
<evidence type="ECO:0000256" key="4">
    <source>
        <dbReference type="SAM" id="Phobius"/>
    </source>
</evidence>
<dbReference type="Gene3D" id="2.60.40.2810">
    <property type="match status" value="1"/>
</dbReference>
<keyword evidence="1" id="KW-0378">Hydrolase</keyword>
<accession>A0A4R8WI78</accession>
<dbReference type="EMBL" id="SOFM01000003">
    <property type="protein sequence ID" value="TFC07964.1"/>
    <property type="molecule type" value="Genomic_DNA"/>
</dbReference>
<evidence type="ECO:0000256" key="3">
    <source>
        <dbReference type="SAM" id="MobiDB-lite"/>
    </source>
</evidence>
<evidence type="ECO:0000313" key="7">
    <source>
        <dbReference type="Proteomes" id="UP000297643"/>
    </source>
</evidence>
<keyword evidence="1" id="KW-0326">Glycosidase</keyword>
<keyword evidence="2" id="KW-0119">Carbohydrate metabolism</keyword>
<feature type="region of interest" description="Disordered" evidence="3">
    <location>
        <begin position="1683"/>
        <end position="1702"/>
    </location>
</feature>
<dbReference type="GO" id="GO:0016798">
    <property type="term" value="F:hydrolase activity, acting on glycosyl bonds"/>
    <property type="evidence" value="ECO:0007669"/>
    <property type="project" value="UniProtKB-KW"/>
</dbReference>
<dbReference type="Gene3D" id="2.60.40.3440">
    <property type="match status" value="1"/>
</dbReference>
<keyword evidence="2" id="KW-0624">Polysaccharide degradation</keyword>
<feature type="compositionally biased region" description="Acidic residues" evidence="3">
    <location>
        <begin position="392"/>
        <end position="404"/>
    </location>
</feature>
<feature type="domain" description="Fibronectin type-III" evidence="5">
    <location>
        <begin position="1605"/>
        <end position="1694"/>
    </location>
</feature>
<feature type="region of interest" description="Disordered" evidence="3">
    <location>
        <begin position="392"/>
        <end position="436"/>
    </location>
</feature>
<dbReference type="InterPro" id="IPR013783">
    <property type="entry name" value="Ig-like_fold"/>
</dbReference>
<dbReference type="NCBIfam" id="NF012211">
    <property type="entry name" value="tand_rpt_95"/>
    <property type="match status" value="1"/>
</dbReference>
<comment type="caution">
    <text evidence="6">The sequence shown here is derived from an EMBL/GenBank/DDBJ whole genome shotgun (WGS) entry which is preliminary data.</text>
</comment>
<proteinExistence type="predicted"/>